<feature type="domain" description="Phosphatidic acid phosphatase type 2/haloperoxidase" evidence="8">
    <location>
        <begin position="146"/>
        <end position="292"/>
    </location>
</feature>
<dbReference type="SUPFAM" id="SSF48317">
    <property type="entry name" value="Acid phosphatase/Vanadium-dependent haloperoxidase"/>
    <property type="match status" value="1"/>
</dbReference>
<dbReference type="CDD" id="cd03390">
    <property type="entry name" value="PAP2_containing_1_like"/>
    <property type="match status" value="1"/>
</dbReference>
<accession>A0ABR1YNE8</accession>
<feature type="compositionally biased region" description="Low complexity" evidence="6">
    <location>
        <begin position="11"/>
        <end position="24"/>
    </location>
</feature>
<dbReference type="InterPro" id="IPR000326">
    <property type="entry name" value="PAP2/HPO"/>
</dbReference>
<evidence type="ECO:0000313" key="10">
    <source>
        <dbReference type="Proteomes" id="UP001492380"/>
    </source>
</evidence>
<dbReference type="PANTHER" id="PTHR10165:SF84">
    <property type="entry name" value="PHOSPHATIDIC ACID PHOSPHATASE BETA"/>
    <property type="match status" value="1"/>
</dbReference>
<dbReference type="Proteomes" id="UP001492380">
    <property type="component" value="Unassembled WGS sequence"/>
</dbReference>
<evidence type="ECO:0000256" key="5">
    <source>
        <dbReference type="ARBA" id="ARBA00023136"/>
    </source>
</evidence>
<organism evidence="9 10">
    <name type="scientific">Phyllosticta capitalensis</name>
    <dbReference type="NCBI Taxonomy" id="121624"/>
    <lineage>
        <taxon>Eukaryota</taxon>
        <taxon>Fungi</taxon>
        <taxon>Dikarya</taxon>
        <taxon>Ascomycota</taxon>
        <taxon>Pezizomycotina</taxon>
        <taxon>Dothideomycetes</taxon>
        <taxon>Dothideomycetes incertae sedis</taxon>
        <taxon>Botryosphaeriales</taxon>
        <taxon>Phyllostictaceae</taxon>
        <taxon>Phyllosticta</taxon>
    </lineage>
</organism>
<keyword evidence="5 7" id="KW-0472">Membrane</keyword>
<comment type="subcellular location">
    <subcellularLocation>
        <location evidence="1">Membrane</location>
        <topology evidence="1">Multi-pass membrane protein</topology>
    </subcellularLocation>
</comment>
<dbReference type="PANTHER" id="PTHR10165">
    <property type="entry name" value="LIPID PHOSPHATE PHOSPHATASE"/>
    <property type="match status" value="1"/>
</dbReference>
<name>A0ABR1YNE8_9PEZI</name>
<evidence type="ECO:0000256" key="7">
    <source>
        <dbReference type="SAM" id="Phobius"/>
    </source>
</evidence>
<dbReference type="InterPro" id="IPR043216">
    <property type="entry name" value="PAP-like"/>
</dbReference>
<dbReference type="SMART" id="SM00014">
    <property type="entry name" value="acidPPc"/>
    <property type="match status" value="1"/>
</dbReference>
<feature type="compositionally biased region" description="Basic and acidic residues" evidence="6">
    <location>
        <begin position="1"/>
        <end position="10"/>
    </location>
</feature>
<gene>
    <name evidence="9" type="ORF">HDK90DRAFT_511780</name>
</gene>
<evidence type="ECO:0000256" key="4">
    <source>
        <dbReference type="ARBA" id="ARBA00022989"/>
    </source>
</evidence>
<sequence length="435" mass="46604">MGLFTRREPAADNATTSTAPSTAPVVGNGHHHRTNGKHHGPVYNEALNKRPPFGQWLKVTWPDILTMVCMGVIGLGVYQADPAPSRSFPVTFSDGEVVYPEFAYPMRNEIIPIWAAALIAALVPIAVFFIVQIRVRSFWDMNNAVIGLLYSLIVAAVFQVFIKWLIGGLRPHFLAACKPDLSLQTGTGYGGIMYDRTVCTGEASDINDSLESMPSGHSTAAFAGLVYLSLYLNAKLKVFSNYHPAMWKLIATMAPLLGAVLIAGALTIDEFHNYYDVMAGATIGTLMAFCSYRMVYASVWDFRFNHIPLSRFAPFTYGAGGEAMQLFAGFHDAVWTRQVGWGGPEAFEAFGGAPFDASGAGGMGSGAAAGTATGYGNGHGVGGSKSAAGHGIDRRPVGGRKSHDVAAAPENMTSIHHLLAPDFESLKLAHQYLGH</sequence>
<feature type="compositionally biased region" description="Basic and acidic residues" evidence="6">
    <location>
        <begin position="391"/>
        <end position="403"/>
    </location>
</feature>
<evidence type="ECO:0000256" key="1">
    <source>
        <dbReference type="ARBA" id="ARBA00004141"/>
    </source>
</evidence>
<keyword evidence="10" id="KW-1185">Reference proteome</keyword>
<dbReference type="EMBL" id="JBBWRZ010000006">
    <property type="protein sequence ID" value="KAK8234015.1"/>
    <property type="molecule type" value="Genomic_DNA"/>
</dbReference>
<dbReference type="Pfam" id="PF01569">
    <property type="entry name" value="PAP2"/>
    <property type="match status" value="1"/>
</dbReference>
<evidence type="ECO:0000256" key="2">
    <source>
        <dbReference type="ARBA" id="ARBA00008816"/>
    </source>
</evidence>
<feature type="transmembrane region" description="Helical" evidence="7">
    <location>
        <begin position="59"/>
        <end position="78"/>
    </location>
</feature>
<keyword evidence="4 7" id="KW-1133">Transmembrane helix</keyword>
<keyword evidence="3 7" id="KW-0812">Transmembrane</keyword>
<evidence type="ECO:0000256" key="3">
    <source>
        <dbReference type="ARBA" id="ARBA00022692"/>
    </source>
</evidence>
<dbReference type="Gene3D" id="1.20.144.10">
    <property type="entry name" value="Phosphatidic acid phosphatase type 2/haloperoxidase"/>
    <property type="match status" value="1"/>
</dbReference>
<feature type="transmembrane region" description="Helical" evidence="7">
    <location>
        <begin position="143"/>
        <end position="166"/>
    </location>
</feature>
<feature type="transmembrane region" description="Helical" evidence="7">
    <location>
        <begin position="216"/>
        <end position="234"/>
    </location>
</feature>
<feature type="transmembrane region" description="Helical" evidence="7">
    <location>
        <begin position="246"/>
        <end position="268"/>
    </location>
</feature>
<reference evidence="9 10" key="1">
    <citation type="submission" date="2024-04" db="EMBL/GenBank/DDBJ databases">
        <title>Phyllosticta paracitricarpa is synonymous to the EU quarantine fungus P. citricarpa based on phylogenomic analyses.</title>
        <authorList>
            <consortium name="Lawrence Berkeley National Laboratory"/>
            <person name="Van Ingen-Buijs V.A."/>
            <person name="Van Westerhoven A.C."/>
            <person name="Haridas S."/>
            <person name="Skiadas P."/>
            <person name="Martin F."/>
            <person name="Groenewald J.Z."/>
            <person name="Crous P.W."/>
            <person name="Seidl M.F."/>
        </authorList>
    </citation>
    <scope>NUCLEOTIDE SEQUENCE [LARGE SCALE GENOMIC DNA]</scope>
    <source>
        <strain evidence="9 10">CBS 123374</strain>
    </source>
</reference>
<comment type="caution">
    <text evidence="9">The sequence shown here is derived from an EMBL/GenBank/DDBJ whole genome shotgun (WGS) entry which is preliminary data.</text>
</comment>
<evidence type="ECO:0000259" key="8">
    <source>
        <dbReference type="SMART" id="SM00014"/>
    </source>
</evidence>
<feature type="transmembrane region" description="Helical" evidence="7">
    <location>
        <begin position="110"/>
        <end position="131"/>
    </location>
</feature>
<feature type="transmembrane region" description="Helical" evidence="7">
    <location>
        <begin position="274"/>
        <end position="295"/>
    </location>
</feature>
<comment type="similarity">
    <text evidence="2">Belongs to the PA-phosphatase related phosphoesterase family.</text>
</comment>
<feature type="region of interest" description="Disordered" evidence="6">
    <location>
        <begin position="1"/>
        <end position="44"/>
    </location>
</feature>
<feature type="compositionally biased region" description="Basic residues" evidence="6">
    <location>
        <begin position="29"/>
        <end position="40"/>
    </location>
</feature>
<dbReference type="InterPro" id="IPR036938">
    <property type="entry name" value="PAP2/HPO_sf"/>
</dbReference>
<feature type="region of interest" description="Disordered" evidence="6">
    <location>
        <begin position="382"/>
        <end position="403"/>
    </location>
</feature>
<evidence type="ECO:0000256" key="6">
    <source>
        <dbReference type="SAM" id="MobiDB-lite"/>
    </source>
</evidence>
<evidence type="ECO:0000313" key="9">
    <source>
        <dbReference type="EMBL" id="KAK8234015.1"/>
    </source>
</evidence>
<protein>
    <submittedName>
        <fullName evidence="9">PAP2 superfamily protein</fullName>
    </submittedName>
</protein>
<proteinExistence type="inferred from homology"/>